<evidence type="ECO:0000256" key="6">
    <source>
        <dbReference type="ARBA" id="ARBA00023033"/>
    </source>
</evidence>
<evidence type="ECO:0000256" key="1">
    <source>
        <dbReference type="ARBA" id="ARBA00001971"/>
    </source>
</evidence>
<dbReference type="Pfam" id="PF00067">
    <property type="entry name" value="p450"/>
    <property type="match status" value="1"/>
</dbReference>
<proteinExistence type="inferred from homology"/>
<dbReference type="AlphaFoldDB" id="A0A8H6QLB2"/>
<dbReference type="GO" id="GO:0019748">
    <property type="term" value="P:secondary metabolic process"/>
    <property type="evidence" value="ECO:0007669"/>
    <property type="project" value="UniProtKB-ARBA"/>
</dbReference>
<evidence type="ECO:0000256" key="8">
    <source>
        <dbReference type="SAM" id="Phobius"/>
    </source>
</evidence>
<comment type="similarity">
    <text evidence="2">Belongs to the cytochrome P450 family.</text>
</comment>
<dbReference type="EMBL" id="JACBAG010001782">
    <property type="protein sequence ID" value="KAF7182338.1"/>
    <property type="molecule type" value="Genomic_DNA"/>
</dbReference>
<keyword evidence="3 7" id="KW-0479">Metal-binding</keyword>
<gene>
    <name evidence="9" type="ORF">CNMCM5623_006147</name>
    <name evidence="10" type="ORF">CNMCM7691_001818</name>
</gene>
<dbReference type="Gene3D" id="1.10.630.10">
    <property type="entry name" value="Cytochrome P450"/>
    <property type="match status" value="1"/>
</dbReference>
<dbReference type="InterPro" id="IPR002403">
    <property type="entry name" value="Cyt_P450_E_grp-IV"/>
</dbReference>
<dbReference type="PANTHER" id="PTHR46206:SF6">
    <property type="entry name" value="CYTOCHROME P450 MONOOXYGENASE AN1598-RELATED"/>
    <property type="match status" value="1"/>
</dbReference>
<evidence type="ECO:0000256" key="5">
    <source>
        <dbReference type="ARBA" id="ARBA00023004"/>
    </source>
</evidence>
<evidence type="ECO:0000313" key="9">
    <source>
        <dbReference type="EMBL" id="KAF7173917.1"/>
    </source>
</evidence>
<reference evidence="9" key="1">
    <citation type="submission" date="2020-06" db="EMBL/GenBank/DDBJ databases">
        <title>Draft genome sequences of strains closely related to Aspergillus parafelis and Aspergillus hiratsukae.</title>
        <authorList>
            <person name="Dos Santos R.A.C."/>
            <person name="Rivero-Menendez O."/>
            <person name="Steenwyk J.L."/>
            <person name="Mead M.E."/>
            <person name="Goldman G.H."/>
            <person name="Alastruey-Izquierdo A."/>
            <person name="Rokas A."/>
        </authorList>
    </citation>
    <scope>NUCLEOTIDE SEQUENCE</scope>
    <source>
        <strain evidence="9">CNM-CM5623</strain>
        <strain evidence="10">CNM-CM7691</strain>
    </source>
</reference>
<protein>
    <recommendedName>
        <fullName evidence="13">Cytochrome P450</fullName>
    </recommendedName>
</protein>
<dbReference type="InterPro" id="IPR001128">
    <property type="entry name" value="Cyt_P450"/>
</dbReference>
<keyword evidence="8" id="KW-0472">Membrane</keyword>
<keyword evidence="4" id="KW-0560">Oxidoreductase</keyword>
<dbReference type="CDD" id="cd11041">
    <property type="entry name" value="CYP503A1-like"/>
    <property type="match status" value="1"/>
</dbReference>
<comment type="caution">
    <text evidence="9">The sequence shown here is derived from an EMBL/GenBank/DDBJ whole genome shotgun (WGS) entry which is preliminary data.</text>
</comment>
<dbReference type="PRINTS" id="PR00465">
    <property type="entry name" value="EP450IV"/>
</dbReference>
<keyword evidence="8" id="KW-0812">Transmembrane</keyword>
<keyword evidence="8" id="KW-1133">Transmembrane helix</keyword>
<evidence type="ECO:0000313" key="11">
    <source>
        <dbReference type="Proteomes" id="UP000641853"/>
    </source>
</evidence>
<evidence type="ECO:0008006" key="13">
    <source>
        <dbReference type="Google" id="ProtNLM"/>
    </source>
</evidence>
<dbReference type="GO" id="GO:0020037">
    <property type="term" value="F:heme binding"/>
    <property type="evidence" value="ECO:0007669"/>
    <property type="project" value="InterPro"/>
</dbReference>
<dbReference type="SUPFAM" id="SSF48264">
    <property type="entry name" value="Cytochrome P450"/>
    <property type="match status" value="1"/>
</dbReference>
<dbReference type="Proteomes" id="UP000654922">
    <property type="component" value="Unassembled WGS sequence"/>
</dbReference>
<dbReference type="InterPro" id="IPR036396">
    <property type="entry name" value="Cyt_P450_sf"/>
</dbReference>
<keyword evidence="11" id="KW-1185">Reference proteome</keyword>
<name>A0A8H6QLB2_9EURO</name>
<dbReference type="Proteomes" id="UP000641853">
    <property type="component" value="Unassembled WGS sequence"/>
</dbReference>
<comment type="cofactor">
    <cofactor evidence="1 7">
        <name>heme</name>
        <dbReference type="ChEBI" id="CHEBI:30413"/>
    </cofactor>
</comment>
<evidence type="ECO:0000313" key="12">
    <source>
        <dbReference type="Proteomes" id="UP000654922"/>
    </source>
</evidence>
<dbReference type="GO" id="GO:0004497">
    <property type="term" value="F:monooxygenase activity"/>
    <property type="evidence" value="ECO:0007669"/>
    <property type="project" value="UniProtKB-KW"/>
</dbReference>
<dbReference type="GO" id="GO:0016705">
    <property type="term" value="F:oxidoreductase activity, acting on paired donors, with incorporation or reduction of molecular oxygen"/>
    <property type="evidence" value="ECO:0007669"/>
    <property type="project" value="InterPro"/>
</dbReference>
<evidence type="ECO:0000256" key="7">
    <source>
        <dbReference type="PIRSR" id="PIRSR602403-1"/>
    </source>
</evidence>
<dbReference type="EMBL" id="JACBAE010001039">
    <property type="protein sequence ID" value="KAF7173917.1"/>
    <property type="molecule type" value="Genomic_DNA"/>
</dbReference>
<keyword evidence="5 7" id="KW-0408">Iron</keyword>
<dbReference type="GO" id="GO:0005506">
    <property type="term" value="F:iron ion binding"/>
    <property type="evidence" value="ECO:0007669"/>
    <property type="project" value="InterPro"/>
</dbReference>
<dbReference type="PANTHER" id="PTHR46206">
    <property type="entry name" value="CYTOCHROME P450"/>
    <property type="match status" value="1"/>
</dbReference>
<sequence length="536" mass="60618">MWSLQSNIIEPYEVLRQSLKPLRLSRWQMIKFFVKSLLGEIPPGALVLLAVTCSILVLYFSTREKQPVMPRELPVVKAKSYHFEDIIVEGRKKYPDRPYLAVNKRHSFVVYPPSCFDELKRLPEHTASAKDFFHTMNAGDWTYVGHETLPLLKTIIADLTRVIPARVNKRQEDARMAFESIIGYAPEWKEIGLLMTTFEIVAKINACAFVGRDLGTNNKWVKAVMQSPLVIHVAVLVMNACPSLLRPLLAPLAFLPTKMNQWDMGRLLTPMLHKDIATFKEAKDRSELLRPKEDGEIPLTAMLLSRYKQGEATIRQLIVDYILVSFDSTPSTASALYHVICELAAHPEAADILRHELEEVMVDGKLPQTHLQELKRMDSFLRESFRLHPVSLSFSPKSVSLQRVLAKPVKLSVGPTIPAGAIIAVDAAAINRSPDIWENPDEFDMDRFYKLRQVPGNENKYHLLNTSSDSPGWGDGTQACPGRFFANSTLKIAFAYILQNYDVKRKEGHPSPKMTPLANGTWAPDDKAVAMFKSRK</sequence>
<keyword evidence="7" id="KW-0349">Heme</keyword>
<evidence type="ECO:0000256" key="2">
    <source>
        <dbReference type="ARBA" id="ARBA00010617"/>
    </source>
</evidence>
<keyword evidence="6" id="KW-0503">Monooxygenase</keyword>
<evidence type="ECO:0000313" key="10">
    <source>
        <dbReference type="EMBL" id="KAF7182338.1"/>
    </source>
</evidence>
<accession>A0A8H6QLB2</accession>
<feature type="transmembrane region" description="Helical" evidence="8">
    <location>
        <begin position="41"/>
        <end position="61"/>
    </location>
</feature>
<evidence type="ECO:0000256" key="3">
    <source>
        <dbReference type="ARBA" id="ARBA00022723"/>
    </source>
</evidence>
<dbReference type="OrthoDB" id="1844152at2759"/>
<feature type="binding site" description="axial binding residue" evidence="7">
    <location>
        <position position="480"/>
    </location>
    <ligand>
        <name>heme</name>
        <dbReference type="ChEBI" id="CHEBI:30413"/>
    </ligand>
    <ligandPart>
        <name>Fe</name>
        <dbReference type="ChEBI" id="CHEBI:18248"/>
    </ligandPart>
</feature>
<organism evidence="9 12">
    <name type="scientific">Aspergillus felis</name>
    <dbReference type="NCBI Taxonomy" id="1287682"/>
    <lineage>
        <taxon>Eukaryota</taxon>
        <taxon>Fungi</taxon>
        <taxon>Dikarya</taxon>
        <taxon>Ascomycota</taxon>
        <taxon>Pezizomycotina</taxon>
        <taxon>Eurotiomycetes</taxon>
        <taxon>Eurotiomycetidae</taxon>
        <taxon>Eurotiales</taxon>
        <taxon>Aspergillaceae</taxon>
        <taxon>Aspergillus</taxon>
        <taxon>Aspergillus subgen. Fumigati</taxon>
    </lineage>
</organism>
<evidence type="ECO:0000256" key="4">
    <source>
        <dbReference type="ARBA" id="ARBA00023002"/>
    </source>
</evidence>